<name>A0A5J4L4I0_9ACTN</name>
<keyword evidence="1" id="KW-0472">Membrane</keyword>
<sequence length="146" mass="15430">MRRGRRPGWAWWVSAVYVVGFAEGAGAHAYFVVTGGVDAYAYAPVAAQLLFHGLLLLDPLVVVLVVRGRPGGPLVGAVVMVADVVANWWFQWGAVVADPVAYLRPVGLSAITVFGVFVVSTALPLRRALMSRSGECAIGRRQPGGG</sequence>
<feature type="transmembrane region" description="Helical" evidence="1">
    <location>
        <begin position="45"/>
        <end position="66"/>
    </location>
</feature>
<accession>A0A5J4L4I0</accession>
<dbReference type="EMBL" id="BLAG01000005">
    <property type="protein sequence ID" value="GES28963.1"/>
    <property type="molecule type" value="Genomic_DNA"/>
</dbReference>
<dbReference type="AlphaFoldDB" id="A0A5J4L4I0"/>
<evidence type="ECO:0000313" key="3">
    <source>
        <dbReference type="Proteomes" id="UP000325598"/>
    </source>
</evidence>
<feature type="transmembrane region" description="Helical" evidence="1">
    <location>
        <begin position="73"/>
        <end position="90"/>
    </location>
</feature>
<feature type="transmembrane region" description="Helical" evidence="1">
    <location>
        <begin position="9"/>
        <end position="33"/>
    </location>
</feature>
<dbReference type="OrthoDB" id="4319615at2"/>
<keyword evidence="1" id="KW-0812">Transmembrane</keyword>
<evidence type="ECO:0000256" key="1">
    <source>
        <dbReference type="SAM" id="Phobius"/>
    </source>
</evidence>
<keyword evidence="1" id="KW-1133">Transmembrane helix</keyword>
<comment type="caution">
    <text evidence="2">The sequence shown here is derived from an EMBL/GenBank/DDBJ whole genome shotgun (WGS) entry which is preliminary data.</text>
</comment>
<keyword evidence="3" id="KW-1185">Reference proteome</keyword>
<evidence type="ECO:0000313" key="2">
    <source>
        <dbReference type="EMBL" id="GES28963.1"/>
    </source>
</evidence>
<proteinExistence type="predicted"/>
<protein>
    <submittedName>
        <fullName evidence="2">Uncharacterized protein</fullName>
    </submittedName>
</protein>
<reference evidence="2 3" key="1">
    <citation type="submission" date="2019-10" db="EMBL/GenBank/DDBJ databases">
        <title>Whole genome shotgun sequence of Streptomyces angustmyceticus NBRC 3934.</title>
        <authorList>
            <person name="Hosoyama A."/>
            <person name="Ichikawa N."/>
            <person name="Kimura A."/>
            <person name="Kitahashi Y."/>
            <person name="Komaki H."/>
            <person name="Uohara A."/>
        </authorList>
    </citation>
    <scope>NUCLEOTIDE SEQUENCE [LARGE SCALE GENOMIC DNA]</scope>
    <source>
        <strain evidence="2 3">NBRC 3934</strain>
    </source>
</reference>
<feature type="transmembrane region" description="Helical" evidence="1">
    <location>
        <begin position="102"/>
        <end position="123"/>
    </location>
</feature>
<dbReference type="Proteomes" id="UP000325598">
    <property type="component" value="Unassembled WGS sequence"/>
</dbReference>
<gene>
    <name evidence="2" type="ORF">San01_14500</name>
</gene>
<organism evidence="2 3">
    <name type="scientific">Streptomyces angustmyceticus</name>
    <dbReference type="NCBI Taxonomy" id="285578"/>
    <lineage>
        <taxon>Bacteria</taxon>
        <taxon>Bacillati</taxon>
        <taxon>Actinomycetota</taxon>
        <taxon>Actinomycetes</taxon>
        <taxon>Kitasatosporales</taxon>
        <taxon>Streptomycetaceae</taxon>
        <taxon>Streptomyces</taxon>
    </lineage>
</organism>